<dbReference type="InterPro" id="IPR012495">
    <property type="entry name" value="TadE-like_dom"/>
</dbReference>
<proteinExistence type="predicted"/>
<organism evidence="3 4">
    <name type="scientific">Paramicrobacterium agarici</name>
    <dbReference type="NCBI Taxonomy" id="630514"/>
    <lineage>
        <taxon>Bacteria</taxon>
        <taxon>Bacillati</taxon>
        <taxon>Actinomycetota</taxon>
        <taxon>Actinomycetes</taxon>
        <taxon>Micrococcales</taxon>
        <taxon>Microbacteriaceae</taxon>
        <taxon>Paramicrobacterium</taxon>
    </lineage>
</organism>
<feature type="domain" description="TadE-like" evidence="2">
    <location>
        <begin position="9"/>
        <end position="51"/>
    </location>
</feature>
<accession>A0A2A9DT74</accession>
<sequence>MIDLRSERGSAAVEFALVVPILIALLLGILEFGSAYSAQVSVTAAARDGARTMSVTADPAAARQSVRASAPGFSPQISSSQIAITNSSGGVMSSCPPGQTVTVTITYPYTYYTGFFGPGFSMTGKAAMRCGG</sequence>
<name>A0A2A9DT74_9MICO</name>
<keyword evidence="1" id="KW-0812">Transmembrane</keyword>
<evidence type="ECO:0000313" key="4">
    <source>
        <dbReference type="Proteomes" id="UP000221369"/>
    </source>
</evidence>
<keyword evidence="1" id="KW-1133">Transmembrane helix</keyword>
<reference evidence="3 4" key="1">
    <citation type="submission" date="2017-10" db="EMBL/GenBank/DDBJ databases">
        <title>Sequencing the genomes of 1000 actinobacteria strains.</title>
        <authorList>
            <person name="Klenk H.-P."/>
        </authorList>
    </citation>
    <scope>NUCLEOTIDE SEQUENCE [LARGE SCALE GENOMIC DNA]</scope>
    <source>
        <strain evidence="3 4">DSM 21798</strain>
    </source>
</reference>
<dbReference type="Pfam" id="PF07811">
    <property type="entry name" value="TadE"/>
    <property type="match status" value="1"/>
</dbReference>
<feature type="transmembrane region" description="Helical" evidence="1">
    <location>
        <begin position="12"/>
        <end position="30"/>
    </location>
</feature>
<evidence type="ECO:0000259" key="2">
    <source>
        <dbReference type="Pfam" id="PF07811"/>
    </source>
</evidence>
<gene>
    <name evidence="3" type="ORF">ATJ78_0463</name>
</gene>
<dbReference type="RefSeq" id="WP_098406118.1">
    <property type="nucleotide sequence ID" value="NZ_PDJE01000001.1"/>
</dbReference>
<evidence type="ECO:0000313" key="3">
    <source>
        <dbReference type="EMBL" id="PFG29556.1"/>
    </source>
</evidence>
<dbReference type="Proteomes" id="UP000221369">
    <property type="component" value="Unassembled WGS sequence"/>
</dbReference>
<dbReference type="EMBL" id="PDJE01000001">
    <property type="protein sequence ID" value="PFG29556.1"/>
    <property type="molecule type" value="Genomic_DNA"/>
</dbReference>
<keyword evidence="1" id="KW-0472">Membrane</keyword>
<keyword evidence="4" id="KW-1185">Reference proteome</keyword>
<comment type="caution">
    <text evidence="3">The sequence shown here is derived from an EMBL/GenBank/DDBJ whole genome shotgun (WGS) entry which is preliminary data.</text>
</comment>
<protein>
    <submittedName>
        <fullName evidence="3">TadE-like protein</fullName>
    </submittedName>
</protein>
<evidence type="ECO:0000256" key="1">
    <source>
        <dbReference type="SAM" id="Phobius"/>
    </source>
</evidence>
<dbReference type="AlphaFoldDB" id="A0A2A9DT74"/>